<dbReference type="InterPro" id="IPR051783">
    <property type="entry name" value="NAD(P)-dependent_oxidoreduct"/>
</dbReference>
<dbReference type="PANTHER" id="PTHR48079">
    <property type="entry name" value="PROTEIN YEEZ"/>
    <property type="match status" value="1"/>
</dbReference>
<proteinExistence type="predicted"/>
<protein>
    <submittedName>
        <fullName evidence="3">Nucleoside-diphosphate-sugar epimerase</fullName>
    </submittedName>
</protein>
<evidence type="ECO:0000313" key="3">
    <source>
        <dbReference type="EMBL" id="MBB6440042.1"/>
    </source>
</evidence>
<dbReference type="AlphaFoldDB" id="A0A7X0HLR7"/>
<dbReference type="PANTHER" id="PTHR48079:SF6">
    <property type="entry name" value="NAD(P)-BINDING DOMAIN-CONTAINING PROTEIN-RELATED"/>
    <property type="match status" value="1"/>
</dbReference>
<dbReference type="SUPFAM" id="SSF51735">
    <property type="entry name" value="NAD(P)-binding Rossmann-fold domains"/>
    <property type="match status" value="1"/>
</dbReference>
<dbReference type="Gene3D" id="3.40.50.720">
    <property type="entry name" value="NAD(P)-binding Rossmann-like Domain"/>
    <property type="match status" value="1"/>
</dbReference>
<dbReference type="GO" id="GO:0006694">
    <property type="term" value="P:steroid biosynthetic process"/>
    <property type="evidence" value="ECO:0007669"/>
    <property type="project" value="InterPro"/>
</dbReference>
<dbReference type="GO" id="GO:0016616">
    <property type="term" value="F:oxidoreductase activity, acting on the CH-OH group of donors, NAD or NADP as acceptor"/>
    <property type="evidence" value="ECO:0007669"/>
    <property type="project" value="InterPro"/>
</dbReference>
<feature type="compositionally biased region" description="Polar residues" evidence="1">
    <location>
        <begin position="345"/>
        <end position="355"/>
    </location>
</feature>
<accession>A0A7X0HLR7</accession>
<keyword evidence="4" id="KW-1185">Reference proteome</keyword>
<reference evidence="3 4" key="1">
    <citation type="submission" date="2020-08" db="EMBL/GenBank/DDBJ databases">
        <title>Genomic Encyclopedia of Type Strains, Phase IV (KMG-IV): sequencing the most valuable type-strain genomes for metagenomic binning, comparative biology and taxonomic classification.</title>
        <authorList>
            <person name="Goeker M."/>
        </authorList>
    </citation>
    <scope>NUCLEOTIDE SEQUENCE [LARGE SCALE GENOMIC DNA]</scope>
    <source>
        <strain evidence="3 4">DSM 40141</strain>
    </source>
</reference>
<dbReference type="Proteomes" id="UP000540423">
    <property type="component" value="Unassembled WGS sequence"/>
</dbReference>
<gene>
    <name evidence="3" type="ORF">HNQ79_006555</name>
</gene>
<name>A0A7X0HLR7_9ACTN</name>
<dbReference type="RefSeq" id="WP_185036513.1">
    <property type="nucleotide sequence ID" value="NZ_JACHEM010000035.1"/>
</dbReference>
<sequence length="355" mass="38413">MKVLVTGGTGFLGRAVCQRLLTAGHTVRSLARHPSQHLDPGIQQVTGDLRDTCQLRAAVHGCQAVVHTAARASIWGTRQEFHAINAQGTERLLAVCRTQGVERFVHTSSASVVFNGDHMRGADESQPYPRRYLAPYPWSKAIAERAVLAANSPALATTALRVHLIWGPGDPHFLPQLLRTAGSGRLALFGDGTNLVDTVYIDNAADAHLAALERLTYSAPPAGKAYFITQGEPVALEQMACALLKAAGAEVPRVRHIPHRPAAAAAHMAELLWRARRRPHTSPLTRFLVAELAHDHYFDISAARRDLCYQPTTSTEAGLALLTDACRQTVTKDLPAPRTGDAGSPSHTLTLQEDR</sequence>
<evidence type="ECO:0000259" key="2">
    <source>
        <dbReference type="Pfam" id="PF01073"/>
    </source>
</evidence>
<comment type="caution">
    <text evidence="3">The sequence shown here is derived from an EMBL/GenBank/DDBJ whole genome shotgun (WGS) entry which is preliminary data.</text>
</comment>
<dbReference type="InterPro" id="IPR002225">
    <property type="entry name" value="3Beta_OHSteriod_DH/Estase"/>
</dbReference>
<feature type="region of interest" description="Disordered" evidence="1">
    <location>
        <begin position="333"/>
        <end position="355"/>
    </location>
</feature>
<dbReference type="GO" id="GO:0004029">
    <property type="term" value="F:aldehyde dehydrogenase (NAD+) activity"/>
    <property type="evidence" value="ECO:0007669"/>
    <property type="project" value="TreeGrafter"/>
</dbReference>
<evidence type="ECO:0000256" key="1">
    <source>
        <dbReference type="SAM" id="MobiDB-lite"/>
    </source>
</evidence>
<organism evidence="3 4">
    <name type="scientific">Streptomyces candidus</name>
    <dbReference type="NCBI Taxonomy" id="67283"/>
    <lineage>
        <taxon>Bacteria</taxon>
        <taxon>Bacillati</taxon>
        <taxon>Actinomycetota</taxon>
        <taxon>Actinomycetes</taxon>
        <taxon>Kitasatosporales</taxon>
        <taxon>Streptomycetaceae</taxon>
        <taxon>Streptomyces</taxon>
    </lineage>
</organism>
<dbReference type="GO" id="GO:0005737">
    <property type="term" value="C:cytoplasm"/>
    <property type="evidence" value="ECO:0007669"/>
    <property type="project" value="TreeGrafter"/>
</dbReference>
<feature type="domain" description="3-beta hydroxysteroid dehydrogenase/isomerase" evidence="2">
    <location>
        <begin position="4"/>
        <end position="254"/>
    </location>
</feature>
<dbReference type="InterPro" id="IPR036291">
    <property type="entry name" value="NAD(P)-bd_dom_sf"/>
</dbReference>
<evidence type="ECO:0000313" key="4">
    <source>
        <dbReference type="Proteomes" id="UP000540423"/>
    </source>
</evidence>
<dbReference type="Pfam" id="PF01073">
    <property type="entry name" value="3Beta_HSD"/>
    <property type="match status" value="1"/>
</dbReference>
<dbReference type="EMBL" id="JACHEM010000035">
    <property type="protein sequence ID" value="MBB6440042.1"/>
    <property type="molecule type" value="Genomic_DNA"/>
</dbReference>